<dbReference type="Pfam" id="PF00593">
    <property type="entry name" value="TonB_dep_Rec_b-barrel"/>
    <property type="match status" value="1"/>
</dbReference>
<keyword evidence="4 11" id="KW-1134">Transmembrane beta strand</keyword>
<dbReference type="Proteomes" id="UP000627715">
    <property type="component" value="Unassembled WGS sequence"/>
</dbReference>
<dbReference type="PANTHER" id="PTHR30069">
    <property type="entry name" value="TONB-DEPENDENT OUTER MEMBRANE RECEPTOR"/>
    <property type="match status" value="1"/>
</dbReference>
<evidence type="ECO:0000256" key="2">
    <source>
        <dbReference type="ARBA" id="ARBA00008143"/>
    </source>
</evidence>
<reference evidence="15" key="2">
    <citation type="submission" date="2020-09" db="EMBL/GenBank/DDBJ databases">
        <authorList>
            <person name="Sun Q."/>
            <person name="Zhou Y."/>
        </authorList>
    </citation>
    <scope>NUCLEOTIDE SEQUENCE</scope>
    <source>
        <strain evidence="15">CGMCC 1.15425</strain>
    </source>
</reference>
<dbReference type="InterPro" id="IPR039426">
    <property type="entry name" value="TonB-dep_rcpt-like"/>
</dbReference>
<keyword evidence="3 11" id="KW-0813">Transport</keyword>
<dbReference type="Pfam" id="PF07715">
    <property type="entry name" value="Plug"/>
    <property type="match status" value="1"/>
</dbReference>
<keyword evidence="16" id="KW-1185">Reference proteome</keyword>
<evidence type="ECO:0000313" key="15">
    <source>
        <dbReference type="EMBL" id="GFZ79566.1"/>
    </source>
</evidence>
<name>A0A916VK14_9GAMM</name>
<evidence type="ECO:0000259" key="14">
    <source>
        <dbReference type="Pfam" id="PF07715"/>
    </source>
</evidence>
<comment type="subcellular location">
    <subcellularLocation>
        <location evidence="1 11">Cell outer membrane</location>
        <topology evidence="1 11">Multi-pass membrane protein</topology>
    </subcellularLocation>
</comment>
<reference evidence="15" key="1">
    <citation type="journal article" date="2014" name="Int. J. Syst. Evol. Microbiol.">
        <title>Complete genome sequence of Corynebacterium casei LMG S-19264T (=DSM 44701T), isolated from a smear-ripened cheese.</title>
        <authorList>
            <consortium name="US DOE Joint Genome Institute (JGI-PGF)"/>
            <person name="Walter F."/>
            <person name="Albersmeier A."/>
            <person name="Kalinowski J."/>
            <person name="Ruckert C."/>
        </authorList>
    </citation>
    <scope>NUCLEOTIDE SEQUENCE</scope>
    <source>
        <strain evidence="15">CGMCC 1.15425</strain>
    </source>
</reference>
<evidence type="ECO:0000256" key="5">
    <source>
        <dbReference type="ARBA" id="ARBA00022692"/>
    </source>
</evidence>
<evidence type="ECO:0000259" key="13">
    <source>
        <dbReference type="Pfam" id="PF00593"/>
    </source>
</evidence>
<evidence type="ECO:0000256" key="8">
    <source>
        <dbReference type="ARBA" id="ARBA00023136"/>
    </source>
</evidence>
<dbReference type="AlphaFoldDB" id="A0A916VK14"/>
<evidence type="ECO:0000256" key="1">
    <source>
        <dbReference type="ARBA" id="ARBA00004571"/>
    </source>
</evidence>
<keyword evidence="5 11" id="KW-0812">Transmembrane</keyword>
<gene>
    <name evidence="15" type="ORF">GCM10011403_23290</name>
</gene>
<dbReference type="SUPFAM" id="SSF56935">
    <property type="entry name" value="Porins"/>
    <property type="match status" value="1"/>
</dbReference>
<keyword evidence="6" id="KW-0732">Signal</keyword>
<proteinExistence type="inferred from homology"/>
<feature type="domain" description="TonB-dependent receptor-like beta-barrel" evidence="13">
    <location>
        <begin position="204"/>
        <end position="658"/>
    </location>
</feature>
<evidence type="ECO:0000256" key="9">
    <source>
        <dbReference type="ARBA" id="ARBA00023170"/>
    </source>
</evidence>
<keyword evidence="9 15" id="KW-0675">Receptor</keyword>
<dbReference type="Gene3D" id="2.170.130.10">
    <property type="entry name" value="TonB-dependent receptor, plug domain"/>
    <property type="match status" value="1"/>
</dbReference>
<evidence type="ECO:0000313" key="16">
    <source>
        <dbReference type="Proteomes" id="UP000627715"/>
    </source>
</evidence>
<comment type="similarity">
    <text evidence="2">Belongs to the TonB-dependent receptor family. Hemoglobin/haptoglobin binding protein subfamily.</text>
</comment>
<comment type="caution">
    <text evidence="15">The sequence shown here is derived from an EMBL/GenBank/DDBJ whole genome shotgun (WGS) entry which is preliminary data.</text>
</comment>
<evidence type="ECO:0000256" key="6">
    <source>
        <dbReference type="ARBA" id="ARBA00022729"/>
    </source>
</evidence>
<dbReference type="GO" id="GO:0015344">
    <property type="term" value="F:siderophore uptake transmembrane transporter activity"/>
    <property type="evidence" value="ECO:0007669"/>
    <property type="project" value="TreeGrafter"/>
</dbReference>
<feature type="domain" description="TonB-dependent receptor plug" evidence="14">
    <location>
        <begin position="70"/>
        <end position="169"/>
    </location>
</feature>
<dbReference type="InterPro" id="IPR000531">
    <property type="entry name" value="Beta-barrel_TonB"/>
</dbReference>
<organism evidence="15 16">
    <name type="scientific">Pseudohongiella nitratireducens</name>
    <dbReference type="NCBI Taxonomy" id="1768907"/>
    <lineage>
        <taxon>Bacteria</taxon>
        <taxon>Pseudomonadati</taxon>
        <taxon>Pseudomonadota</taxon>
        <taxon>Gammaproteobacteria</taxon>
        <taxon>Pseudomonadales</taxon>
        <taxon>Pseudohongiellaceae</taxon>
        <taxon>Pseudohongiella</taxon>
    </lineage>
</organism>
<dbReference type="PROSITE" id="PS52016">
    <property type="entry name" value="TONB_DEPENDENT_REC_3"/>
    <property type="match status" value="1"/>
</dbReference>
<evidence type="ECO:0000256" key="7">
    <source>
        <dbReference type="ARBA" id="ARBA00023077"/>
    </source>
</evidence>
<evidence type="ECO:0000256" key="4">
    <source>
        <dbReference type="ARBA" id="ARBA00022452"/>
    </source>
</evidence>
<dbReference type="InterPro" id="IPR012910">
    <property type="entry name" value="Plug_dom"/>
</dbReference>
<dbReference type="PANTHER" id="PTHR30069:SF29">
    <property type="entry name" value="HEMOGLOBIN AND HEMOGLOBIN-HAPTOGLOBIN-BINDING PROTEIN 1-RELATED"/>
    <property type="match status" value="1"/>
</dbReference>
<keyword evidence="7 12" id="KW-0798">TonB box</keyword>
<keyword evidence="10 11" id="KW-0998">Cell outer membrane</keyword>
<evidence type="ECO:0000256" key="11">
    <source>
        <dbReference type="PROSITE-ProRule" id="PRU01360"/>
    </source>
</evidence>
<keyword evidence="8 11" id="KW-0472">Membrane</keyword>
<dbReference type="GO" id="GO:0044718">
    <property type="term" value="P:siderophore transmembrane transport"/>
    <property type="evidence" value="ECO:0007669"/>
    <property type="project" value="TreeGrafter"/>
</dbReference>
<evidence type="ECO:0000256" key="12">
    <source>
        <dbReference type="RuleBase" id="RU003357"/>
    </source>
</evidence>
<evidence type="ECO:0000256" key="10">
    <source>
        <dbReference type="ARBA" id="ARBA00023237"/>
    </source>
</evidence>
<dbReference type="Gene3D" id="2.40.170.20">
    <property type="entry name" value="TonB-dependent receptor, beta-barrel domain"/>
    <property type="match status" value="1"/>
</dbReference>
<dbReference type="InterPro" id="IPR037066">
    <property type="entry name" value="Plug_dom_sf"/>
</dbReference>
<sequence length="684" mass="75755">MYTLVYIEIVFINHSGVIMRRSARFLAIFSLGISPMVIATEEPGESQAGAAENAFILGIMDVRARAGGAGSESVITQDTLSKLNLETVGVALATEEGVSLSRNARNEDIISIRGFDSRQVPVYLDGVPLYIPYDGYVDFGRFTTYDLAQIRVGKGNASLLYGPNTLGGAINLVSRQPQEAFESDLRLGAGSGDRSMAAWNLGARQGDWYAQAGLSYLDVNSFPLADGFVDRKNNPTDTGNDRENAYSNDWKLSAKIGYTPNRTDEYALGYSRQEGEKGNPVYTGESQQGIRYWQWPYWNKDSLYFLSNTALDANNRLQVRLFHDTYENRINAFADDTYTRPGQRNFFPSVYDDKNVGASVEWINQSFSGHEIHLALHHKVDRHKEIASTSPAARYRDVTQSVAIEDIIDIDAASQLRIGGSYESREGREVHEWETGSADAGNAMIEYQRNLSPQLDIFTSLAHKTRFPTIKDRYSARLGRALPNPDLRPETALHAEIGVQTSPWQGANLTVALFQSRIDDLIQNNVVISDQCGGQFCDQAQNVGEARHQGVELSVNQRWSGLGSASLAYTYLDRDNLQDSSIPLTGTPEHRLFADSRWFVTPAFTLAVTLEIESGRLVPFAGSGQSQVVDLSGFSNWGFNGTWRVSQGINLQAGIDNVADNAYELSDGIPMPGRRWYSNVTFNL</sequence>
<dbReference type="EMBL" id="BMIY01000010">
    <property type="protein sequence ID" value="GFZ79566.1"/>
    <property type="molecule type" value="Genomic_DNA"/>
</dbReference>
<protein>
    <submittedName>
        <fullName evidence="15">TonB-dependent receptor</fullName>
    </submittedName>
</protein>
<accession>A0A916VK14</accession>
<dbReference type="CDD" id="cd01347">
    <property type="entry name" value="ligand_gated_channel"/>
    <property type="match status" value="1"/>
</dbReference>
<dbReference type="InterPro" id="IPR036942">
    <property type="entry name" value="Beta-barrel_TonB_sf"/>
</dbReference>
<dbReference type="GO" id="GO:0009279">
    <property type="term" value="C:cell outer membrane"/>
    <property type="evidence" value="ECO:0007669"/>
    <property type="project" value="UniProtKB-SubCell"/>
</dbReference>
<evidence type="ECO:0000256" key="3">
    <source>
        <dbReference type="ARBA" id="ARBA00022448"/>
    </source>
</evidence>